<dbReference type="Gene3D" id="2.130.10.130">
    <property type="entry name" value="Integrin alpha, N-terminal"/>
    <property type="match status" value="1"/>
</dbReference>
<dbReference type="InterPro" id="IPR013517">
    <property type="entry name" value="FG-GAP"/>
</dbReference>
<dbReference type="Pfam" id="PF13517">
    <property type="entry name" value="FG-GAP_3"/>
    <property type="match status" value="1"/>
</dbReference>
<evidence type="ECO:0000313" key="2">
    <source>
        <dbReference type="EMBL" id="TWT57352.1"/>
    </source>
</evidence>
<dbReference type="PANTHER" id="PTHR44103:SF1">
    <property type="entry name" value="PROPROTEIN CONVERTASE P"/>
    <property type="match status" value="1"/>
</dbReference>
<reference evidence="2 3" key="1">
    <citation type="submission" date="2019-02" db="EMBL/GenBank/DDBJ databases">
        <title>Deep-cultivation of Planctomycetes and their phenomic and genomic characterization uncovers novel biology.</title>
        <authorList>
            <person name="Wiegand S."/>
            <person name="Jogler M."/>
            <person name="Boedeker C."/>
            <person name="Pinto D."/>
            <person name="Vollmers J."/>
            <person name="Rivas-Marin E."/>
            <person name="Kohn T."/>
            <person name="Peeters S.H."/>
            <person name="Heuer A."/>
            <person name="Rast P."/>
            <person name="Oberbeckmann S."/>
            <person name="Bunk B."/>
            <person name="Jeske O."/>
            <person name="Meyerdierks A."/>
            <person name="Storesund J.E."/>
            <person name="Kallscheuer N."/>
            <person name="Luecker S."/>
            <person name="Lage O.M."/>
            <person name="Pohl T."/>
            <person name="Merkel B.J."/>
            <person name="Hornburger P."/>
            <person name="Mueller R.-W."/>
            <person name="Bruemmer F."/>
            <person name="Labrenz M."/>
            <person name="Spormann A.M."/>
            <person name="Op Den Camp H."/>
            <person name="Overmann J."/>
            <person name="Amann R."/>
            <person name="Jetten M.S.M."/>
            <person name="Mascher T."/>
            <person name="Medema M.H."/>
            <person name="Devos D.P."/>
            <person name="Kaster A.-K."/>
            <person name="Ovreas L."/>
            <person name="Rohde M."/>
            <person name="Galperin M.Y."/>
            <person name="Jogler C."/>
        </authorList>
    </citation>
    <scope>NUCLEOTIDE SEQUENCE [LARGE SCALE GENOMIC DNA]</scope>
    <source>
        <strain evidence="2 3">KOR42</strain>
    </source>
</reference>
<keyword evidence="1" id="KW-0732">Signal</keyword>
<sequence>MRSFPEHCSTQPSRINSKHSLWIRSLTSLLFLGVSFSASGGEFSKQQLTDRYYCDGVDTGDINGDGHIDIVAGPFWYEGPEFTKANEFYEAVPLPPEESPSNSMSSFVSDFNGDGRPDILVLGRVHKHSAYWYENPGEESGLWPRHFVFERVRGESPVLIDMNQDGTPELVTHWDGKWGFLKPDSSDPRAPWGFSPIGDNEDWPQFYHGQGVGDLNNDGRLDYVINDGWYEQPTEFDQPWPFHRMLFSTDRGGAQMGVFDVDGDGDSDVVSAINAHEWGLA</sequence>
<organism evidence="2 3">
    <name type="scientific">Thalassoglobus neptunius</name>
    <dbReference type="NCBI Taxonomy" id="1938619"/>
    <lineage>
        <taxon>Bacteria</taxon>
        <taxon>Pseudomonadati</taxon>
        <taxon>Planctomycetota</taxon>
        <taxon>Planctomycetia</taxon>
        <taxon>Planctomycetales</taxon>
        <taxon>Planctomycetaceae</taxon>
        <taxon>Thalassoglobus</taxon>
    </lineage>
</organism>
<keyword evidence="3" id="KW-1185">Reference proteome</keyword>
<proteinExistence type="predicted"/>
<dbReference type="AlphaFoldDB" id="A0A5C5X5R2"/>
<name>A0A5C5X5R2_9PLAN</name>
<protein>
    <submittedName>
        <fullName evidence="2">FG-GAP repeat protein</fullName>
    </submittedName>
</protein>
<dbReference type="SUPFAM" id="SSF69318">
    <property type="entry name" value="Integrin alpha N-terminal domain"/>
    <property type="match status" value="1"/>
</dbReference>
<evidence type="ECO:0000256" key="1">
    <source>
        <dbReference type="ARBA" id="ARBA00022729"/>
    </source>
</evidence>
<dbReference type="EMBL" id="SIHI01000001">
    <property type="protein sequence ID" value="TWT57352.1"/>
    <property type="molecule type" value="Genomic_DNA"/>
</dbReference>
<dbReference type="Proteomes" id="UP000317243">
    <property type="component" value="Unassembled WGS sequence"/>
</dbReference>
<gene>
    <name evidence="2" type="ORF">KOR42_07120</name>
</gene>
<dbReference type="PANTHER" id="PTHR44103">
    <property type="entry name" value="PROPROTEIN CONVERTASE P"/>
    <property type="match status" value="1"/>
</dbReference>
<comment type="caution">
    <text evidence="2">The sequence shown here is derived from an EMBL/GenBank/DDBJ whole genome shotgun (WGS) entry which is preliminary data.</text>
</comment>
<evidence type="ECO:0000313" key="3">
    <source>
        <dbReference type="Proteomes" id="UP000317243"/>
    </source>
</evidence>
<dbReference type="InterPro" id="IPR028994">
    <property type="entry name" value="Integrin_alpha_N"/>
</dbReference>
<accession>A0A5C5X5R2</accession>